<evidence type="ECO:0000313" key="3">
    <source>
        <dbReference type="Proteomes" id="UP000298663"/>
    </source>
</evidence>
<keyword evidence="3" id="KW-1185">Reference proteome</keyword>
<dbReference type="STRING" id="34508.A0A4U5NVA4"/>
<proteinExistence type="predicted"/>
<dbReference type="AlphaFoldDB" id="A0A4U5NVA4"/>
<reference evidence="2 3" key="2">
    <citation type="journal article" date="2019" name="G3 (Bethesda)">
        <title>Hybrid Assembly of the Genome of the Entomopathogenic Nematode Steinernema carpocapsae Identifies the X-Chromosome.</title>
        <authorList>
            <person name="Serra L."/>
            <person name="Macchietto M."/>
            <person name="Macias-Munoz A."/>
            <person name="McGill C.J."/>
            <person name="Rodriguez I.M."/>
            <person name="Rodriguez B."/>
            <person name="Murad R."/>
            <person name="Mortazavi A."/>
        </authorList>
    </citation>
    <scope>NUCLEOTIDE SEQUENCE [LARGE SCALE GENOMIC DNA]</scope>
    <source>
        <strain evidence="2 3">ALL</strain>
    </source>
</reference>
<evidence type="ECO:0000313" key="2">
    <source>
        <dbReference type="EMBL" id="TKR87123.1"/>
    </source>
</evidence>
<dbReference type="OrthoDB" id="5797993at2759"/>
<gene>
    <name evidence="2" type="ORF">L596_011579</name>
</gene>
<dbReference type="Proteomes" id="UP000298663">
    <property type="component" value="Unassembled WGS sequence"/>
</dbReference>
<evidence type="ECO:0000256" key="1">
    <source>
        <dbReference type="SAM" id="MobiDB-lite"/>
    </source>
</evidence>
<accession>A0A4U5NVA4</accession>
<sequence length="355" mass="40538">MRISRRVVDFLIGKKDRKVDPRSRSLRTDHSTDSTDLSRPSRVFVDSTQSSQEEALFDETSWKNSSVLSMTFPKVEGIHKKGLTLWTLPYECSQSRVGGRMMHSSACTLICVKLFEILAAEHQVRLPDLRGLDMKKFPCPAYPFAALINAIVEGNEWHALAMSKRKRLSTHTRFDTFTVPEAISACNNCIKELDFIAWNGITPESLIVTVHGAVRSQAVSECSRVYMLIIAFQRTTALVFDRKTDSFFFFDSHSHQKHGALICHGPWEAFFHMAYFICNQIYPESWNPLNKNDDKIELSVVHYEKCRDLGESWLKRHSTLVTSQKIFLKKGGSTREKKTQTSSALGSWVKFTSKK</sequence>
<feature type="compositionally biased region" description="Basic and acidic residues" evidence="1">
    <location>
        <begin position="21"/>
        <end position="33"/>
    </location>
</feature>
<protein>
    <submittedName>
        <fullName evidence="2">Uncharacterized protein</fullName>
    </submittedName>
</protein>
<reference evidence="2 3" key="1">
    <citation type="journal article" date="2015" name="Genome Biol.">
        <title>Comparative genomics of Steinernema reveals deeply conserved gene regulatory networks.</title>
        <authorList>
            <person name="Dillman A.R."/>
            <person name="Macchietto M."/>
            <person name="Porter C.F."/>
            <person name="Rogers A."/>
            <person name="Williams B."/>
            <person name="Antoshechkin I."/>
            <person name="Lee M.M."/>
            <person name="Goodwin Z."/>
            <person name="Lu X."/>
            <person name="Lewis E.E."/>
            <person name="Goodrich-Blair H."/>
            <person name="Stock S.P."/>
            <person name="Adams B.J."/>
            <person name="Sternberg P.W."/>
            <person name="Mortazavi A."/>
        </authorList>
    </citation>
    <scope>NUCLEOTIDE SEQUENCE [LARGE SCALE GENOMIC DNA]</scope>
    <source>
        <strain evidence="2 3">ALL</strain>
    </source>
</reference>
<organism evidence="2 3">
    <name type="scientific">Steinernema carpocapsae</name>
    <name type="common">Entomopathogenic nematode</name>
    <dbReference type="NCBI Taxonomy" id="34508"/>
    <lineage>
        <taxon>Eukaryota</taxon>
        <taxon>Metazoa</taxon>
        <taxon>Ecdysozoa</taxon>
        <taxon>Nematoda</taxon>
        <taxon>Chromadorea</taxon>
        <taxon>Rhabditida</taxon>
        <taxon>Tylenchina</taxon>
        <taxon>Panagrolaimomorpha</taxon>
        <taxon>Strongyloidoidea</taxon>
        <taxon>Steinernematidae</taxon>
        <taxon>Steinernema</taxon>
    </lineage>
</organism>
<dbReference type="PANTHER" id="PTHR37962">
    <property type="entry name" value="MALE STERILE (3) 76CA"/>
    <property type="match status" value="1"/>
</dbReference>
<feature type="region of interest" description="Disordered" evidence="1">
    <location>
        <begin position="21"/>
        <end position="44"/>
    </location>
</feature>
<dbReference type="EMBL" id="AZBU02000003">
    <property type="protein sequence ID" value="TKR87123.1"/>
    <property type="molecule type" value="Genomic_DNA"/>
</dbReference>
<dbReference type="PANTHER" id="PTHR37962:SF2">
    <property type="entry name" value="MALE STERILE (3) 76CA"/>
    <property type="match status" value="1"/>
</dbReference>
<comment type="caution">
    <text evidence="2">The sequence shown here is derived from an EMBL/GenBank/DDBJ whole genome shotgun (WGS) entry which is preliminary data.</text>
</comment>
<name>A0A4U5NVA4_STECR</name>